<dbReference type="GO" id="GO:0003677">
    <property type="term" value="F:DNA binding"/>
    <property type="evidence" value="ECO:0007669"/>
    <property type="project" value="UniProtKB-KW"/>
</dbReference>
<dbReference type="Gene3D" id="3.40.50.300">
    <property type="entry name" value="P-loop containing nucleotide triphosphate hydrolases"/>
    <property type="match status" value="1"/>
</dbReference>
<sequence>MTGSRGVGTVGTSGTGADRDVLLATKLRPPPLRDGFVTRPRVFASLADAVSRELVVVSAPAGFGKSSAISEWAARCGTPVAWLSLDDADNDPVRFWRHVAAALDVARPGLAEAVSARSGALSTPSYHAAVAALVNEFAESAETVVLVLDDYHVVDSAAVHASLTDLLEHLPAALRLLVATRADPPLPLARMRARGRLAELRAEDLRFTVAESGALLGAATARSLPPEATAALAARTEGWAAGLQLAALSLARRADVERFVAEFSGSNRFVLDYLTEEVLDGQPADVRRFLLETSVLERLSGPLCDAVRGRDDSQQLLEQIEQANLFLHPLDDVRRWWRYHHLFADLLRARLAREQPGRVEVLHRAAGDWYARHRLADQAVHHLLAIGDHERAADIVGEHAETRFRRREAATLYRWLAALPDELLRLRPHLCATKALAALVSGRVEEVEPLLADAEGGPDAGAEPGLGPLPAVVALVHAELALRTGSGGAAVRHARDGLALVDRADGYLEYFLRYDLAAGFLLEGAADAAEPLLDELVVHPWAARADPFFAARTLSLTGWMRVVQGRLDEALRIYRSALDTWARPADRTHLPDAGVAHARLAQILFLRGGLDAAAEQAEAAVELCRRLGRPRWQVTALVVAARVRHARGEHDRATEALDEAGRLAAGAGVAAPIAASVGVQAARIALAHGRVDEVADWVRTRGLGTADEPHYPREPEYLLLARVLVRRQPQQAVELLEGWHDLAVVQHRTGSVVEIRVLQTLAHAELGDRAGAATLLVEALALAAPHRQLQVFVDEGAAAAALLRELLVGRRLERLDGGRAVPQAFLSALSAAFDRGGHPLLPAARRGAVAAPGLVEPLTAREKEILSLLADGRPNRAIAEELVISVDTVKRHVTHVLDKLAATNRTEAVARARALGLLP</sequence>
<dbReference type="InterPro" id="IPR036388">
    <property type="entry name" value="WH-like_DNA-bd_sf"/>
</dbReference>
<evidence type="ECO:0000259" key="4">
    <source>
        <dbReference type="PROSITE" id="PS50043"/>
    </source>
</evidence>
<gene>
    <name evidence="5" type="primary">malT_2</name>
    <name evidence="5" type="ORF">GCM10017577_47800</name>
</gene>
<dbReference type="PRINTS" id="PR00038">
    <property type="entry name" value="HTHLUXR"/>
</dbReference>
<evidence type="ECO:0000313" key="5">
    <source>
        <dbReference type="EMBL" id="GLL13636.1"/>
    </source>
</evidence>
<dbReference type="PROSITE" id="PS00622">
    <property type="entry name" value="HTH_LUXR_1"/>
    <property type="match status" value="1"/>
</dbReference>
<reference evidence="5" key="2">
    <citation type="submission" date="2023-01" db="EMBL/GenBank/DDBJ databases">
        <authorList>
            <person name="Sun Q."/>
            <person name="Evtushenko L."/>
        </authorList>
    </citation>
    <scope>NUCLEOTIDE SEQUENCE</scope>
    <source>
        <strain evidence="5">VKM Ac-1069</strain>
    </source>
</reference>
<keyword evidence="2" id="KW-0238">DNA-binding</keyword>
<dbReference type="InterPro" id="IPR011990">
    <property type="entry name" value="TPR-like_helical_dom_sf"/>
</dbReference>
<proteinExistence type="predicted"/>
<dbReference type="AlphaFoldDB" id="A0A9W6L4R6"/>
<dbReference type="SUPFAM" id="SSF46894">
    <property type="entry name" value="C-terminal effector domain of the bipartite response regulators"/>
    <property type="match status" value="1"/>
</dbReference>
<protein>
    <submittedName>
        <fullName evidence="5">Helix-turn-helix transcriptional regulator</fullName>
    </submittedName>
</protein>
<evidence type="ECO:0000256" key="3">
    <source>
        <dbReference type="ARBA" id="ARBA00023163"/>
    </source>
</evidence>
<reference evidence="5" key="1">
    <citation type="journal article" date="2014" name="Int. J. Syst. Evol. Microbiol.">
        <title>Complete genome sequence of Corynebacterium casei LMG S-19264T (=DSM 44701T), isolated from a smear-ripened cheese.</title>
        <authorList>
            <consortium name="US DOE Joint Genome Institute (JGI-PGF)"/>
            <person name="Walter F."/>
            <person name="Albersmeier A."/>
            <person name="Kalinowski J."/>
            <person name="Ruckert C."/>
        </authorList>
    </citation>
    <scope>NUCLEOTIDE SEQUENCE</scope>
    <source>
        <strain evidence="5">VKM Ac-1069</strain>
    </source>
</reference>
<dbReference type="CDD" id="cd06170">
    <property type="entry name" value="LuxR_C_like"/>
    <property type="match status" value="1"/>
</dbReference>
<evidence type="ECO:0000256" key="2">
    <source>
        <dbReference type="ARBA" id="ARBA00023125"/>
    </source>
</evidence>
<dbReference type="Gene3D" id="1.10.10.10">
    <property type="entry name" value="Winged helix-like DNA-binding domain superfamily/Winged helix DNA-binding domain"/>
    <property type="match status" value="1"/>
</dbReference>
<dbReference type="PANTHER" id="PTHR44688:SF16">
    <property type="entry name" value="DNA-BINDING TRANSCRIPTIONAL ACTIVATOR DEVR_DOSR"/>
    <property type="match status" value="1"/>
</dbReference>
<organism evidence="5 6">
    <name type="scientific">Pseudonocardia halophobica</name>
    <dbReference type="NCBI Taxonomy" id="29401"/>
    <lineage>
        <taxon>Bacteria</taxon>
        <taxon>Bacillati</taxon>
        <taxon>Actinomycetota</taxon>
        <taxon>Actinomycetes</taxon>
        <taxon>Pseudonocardiales</taxon>
        <taxon>Pseudonocardiaceae</taxon>
        <taxon>Pseudonocardia</taxon>
    </lineage>
</organism>
<dbReference type="Pfam" id="PF13191">
    <property type="entry name" value="AAA_16"/>
    <property type="match status" value="1"/>
</dbReference>
<dbReference type="InterPro" id="IPR059106">
    <property type="entry name" value="WHD_MalT"/>
</dbReference>
<dbReference type="Pfam" id="PF00196">
    <property type="entry name" value="GerE"/>
    <property type="match status" value="1"/>
</dbReference>
<dbReference type="InterPro" id="IPR000792">
    <property type="entry name" value="Tscrpt_reg_LuxR_C"/>
</dbReference>
<dbReference type="EMBL" id="BSFQ01000023">
    <property type="protein sequence ID" value="GLL13636.1"/>
    <property type="molecule type" value="Genomic_DNA"/>
</dbReference>
<accession>A0A9W6L4R6</accession>
<dbReference type="InterPro" id="IPR016032">
    <property type="entry name" value="Sig_transdc_resp-reg_C-effctor"/>
</dbReference>
<dbReference type="SMART" id="SM00421">
    <property type="entry name" value="HTH_LUXR"/>
    <property type="match status" value="1"/>
</dbReference>
<dbReference type="Proteomes" id="UP001143463">
    <property type="component" value="Unassembled WGS sequence"/>
</dbReference>
<keyword evidence="1" id="KW-0805">Transcription regulation</keyword>
<dbReference type="PROSITE" id="PS50043">
    <property type="entry name" value="HTH_LUXR_2"/>
    <property type="match status" value="1"/>
</dbReference>
<dbReference type="Pfam" id="PF17874">
    <property type="entry name" value="TPR_MalT"/>
    <property type="match status" value="1"/>
</dbReference>
<dbReference type="InterPro" id="IPR027417">
    <property type="entry name" value="P-loop_NTPase"/>
</dbReference>
<dbReference type="Pfam" id="PF25873">
    <property type="entry name" value="WHD_MalT"/>
    <property type="match status" value="1"/>
</dbReference>
<dbReference type="Gene3D" id="1.25.40.10">
    <property type="entry name" value="Tetratricopeptide repeat domain"/>
    <property type="match status" value="1"/>
</dbReference>
<dbReference type="SUPFAM" id="SSF48452">
    <property type="entry name" value="TPR-like"/>
    <property type="match status" value="1"/>
</dbReference>
<keyword evidence="6" id="KW-1185">Reference proteome</keyword>
<dbReference type="RefSeq" id="WP_081924509.1">
    <property type="nucleotide sequence ID" value="NZ_BAAAUZ010000040.1"/>
</dbReference>
<name>A0A9W6L4R6_9PSEU</name>
<evidence type="ECO:0000256" key="1">
    <source>
        <dbReference type="ARBA" id="ARBA00023015"/>
    </source>
</evidence>
<evidence type="ECO:0000313" key="6">
    <source>
        <dbReference type="Proteomes" id="UP001143463"/>
    </source>
</evidence>
<dbReference type="InterPro" id="IPR041617">
    <property type="entry name" value="TPR_MalT"/>
</dbReference>
<keyword evidence="3" id="KW-0804">Transcription</keyword>
<dbReference type="PANTHER" id="PTHR44688">
    <property type="entry name" value="DNA-BINDING TRANSCRIPTIONAL ACTIVATOR DEVR_DOSR"/>
    <property type="match status" value="1"/>
</dbReference>
<dbReference type="InterPro" id="IPR041664">
    <property type="entry name" value="AAA_16"/>
</dbReference>
<feature type="domain" description="HTH luxR-type" evidence="4">
    <location>
        <begin position="851"/>
        <end position="916"/>
    </location>
</feature>
<dbReference type="SUPFAM" id="SSF52540">
    <property type="entry name" value="P-loop containing nucleoside triphosphate hydrolases"/>
    <property type="match status" value="1"/>
</dbReference>
<dbReference type="GO" id="GO:0006355">
    <property type="term" value="P:regulation of DNA-templated transcription"/>
    <property type="evidence" value="ECO:0007669"/>
    <property type="project" value="InterPro"/>
</dbReference>
<comment type="caution">
    <text evidence="5">The sequence shown here is derived from an EMBL/GenBank/DDBJ whole genome shotgun (WGS) entry which is preliminary data.</text>
</comment>